<dbReference type="EMBL" id="JBAHYK010000208">
    <property type="protein sequence ID" value="KAL0576671.1"/>
    <property type="molecule type" value="Genomic_DNA"/>
</dbReference>
<feature type="non-terminal residue" evidence="1">
    <location>
        <position position="1"/>
    </location>
</feature>
<organism evidence="1 2">
    <name type="scientific">Marasmius crinis-equi</name>
    <dbReference type="NCBI Taxonomy" id="585013"/>
    <lineage>
        <taxon>Eukaryota</taxon>
        <taxon>Fungi</taxon>
        <taxon>Dikarya</taxon>
        <taxon>Basidiomycota</taxon>
        <taxon>Agaricomycotina</taxon>
        <taxon>Agaricomycetes</taxon>
        <taxon>Agaricomycetidae</taxon>
        <taxon>Agaricales</taxon>
        <taxon>Marasmiineae</taxon>
        <taxon>Marasmiaceae</taxon>
        <taxon>Marasmius</taxon>
    </lineage>
</organism>
<protein>
    <submittedName>
        <fullName evidence="1">Uncharacterized protein</fullName>
    </submittedName>
</protein>
<evidence type="ECO:0000313" key="2">
    <source>
        <dbReference type="Proteomes" id="UP001465976"/>
    </source>
</evidence>
<dbReference type="Proteomes" id="UP001465976">
    <property type="component" value="Unassembled WGS sequence"/>
</dbReference>
<sequence>VTIGISTNQSPDPLIDLTLSIRSSVVEIQKIPSYVDNAIPNSDSTEDEHQIVSVERTRLRQRHAGEAHGAIQHTRSTLPSVRTLFPRIDFDLARQRSGYHEQCRKTIPFASASKPELVH</sequence>
<comment type="caution">
    <text evidence="1">The sequence shown here is derived from an EMBL/GenBank/DDBJ whole genome shotgun (WGS) entry which is preliminary data.</text>
</comment>
<reference evidence="1 2" key="1">
    <citation type="submission" date="2024-02" db="EMBL/GenBank/DDBJ databases">
        <title>A draft genome for the cacao thread blight pathogen Marasmius crinis-equi.</title>
        <authorList>
            <person name="Cohen S.P."/>
            <person name="Baruah I.K."/>
            <person name="Amoako-Attah I."/>
            <person name="Bukari Y."/>
            <person name="Meinhardt L.W."/>
            <person name="Bailey B.A."/>
        </authorList>
    </citation>
    <scope>NUCLEOTIDE SEQUENCE [LARGE SCALE GENOMIC DNA]</scope>
    <source>
        <strain evidence="1 2">GH-76</strain>
    </source>
</reference>
<keyword evidence="2" id="KW-1185">Reference proteome</keyword>
<accession>A0ABR3FMP6</accession>
<gene>
    <name evidence="1" type="ORF">V5O48_005298</name>
</gene>
<name>A0ABR3FMP6_9AGAR</name>
<proteinExistence type="predicted"/>
<evidence type="ECO:0000313" key="1">
    <source>
        <dbReference type="EMBL" id="KAL0576671.1"/>
    </source>
</evidence>